<dbReference type="Proteomes" id="UP001187682">
    <property type="component" value="Unassembled WGS sequence"/>
</dbReference>
<dbReference type="EMBL" id="ONZQ02000002">
    <property type="protein sequence ID" value="SPN99074.1"/>
    <property type="molecule type" value="Genomic_DNA"/>
</dbReference>
<protein>
    <submittedName>
        <fullName evidence="1">Uncharacterized protein</fullName>
    </submittedName>
</protein>
<dbReference type="AlphaFoldDB" id="A0AAE8SSZ1"/>
<evidence type="ECO:0000313" key="2">
    <source>
        <dbReference type="Proteomes" id="UP001187682"/>
    </source>
</evidence>
<dbReference type="InterPro" id="IPR022085">
    <property type="entry name" value="OpdG"/>
</dbReference>
<name>A0AAE8SSZ1_9PEZI</name>
<gene>
    <name evidence="1" type="ORF">DNG_02113</name>
</gene>
<organism evidence="1 2">
    <name type="scientific">Cephalotrichum gorgonifer</name>
    <dbReference type="NCBI Taxonomy" id="2041049"/>
    <lineage>
        <taxon>Eukaryota</taxon>
        <taxon>Fungi</taxon>
        <taxon>Dikarya</taxon>
        <taxon>Ascomycota</taxon>
        <taxon>Pezizomycotina</taxon>
        <taxon>Sordariomycetes</taxon>
        <taxon>Hypocreomycetidae</taxon>
        <taxon>Microascales</taxon>
        <taxon>Microascaceae</taxon>
        <taxon>Cephalotrichum</taxon>
    </lineage>
</organism>
<evidence type="ECO:0000313" key="1">
    <source>
        <dbReference type="EMBL" id="SPN99074.1"/>
    </source>
</evidence>
<reference evidence="1" key="1">
    <citation type="submission" date="2018-03" db="EMBL/GenBank/DDBJ databases">
        <authorList>
            <person name="Guldener U."/>
        </authorList>
    </citation>
    <scope>NUCLEOTIDE SEQUENCE</scope>
</reference>
<accession>A0AAE8SSZ1</accession>
<dbReference type="PANTHER" id="PTHR38797">
    <property type="entry name" value="NUCLEAR PORE COMPLEX PROTEIN NUP85-RELATED"/>
    <property type="match status" value="1"/>
</dbReference>
<dbReference type="InterPro" id="IPR053204">
    <property type="entry name" value="Oxopyrrolidines_Biosynth-assoc"/>
</dbReference>
<proteinExistence type="predicted"/>
<dbReference type="Pfam" id="PF12311">
    <property type="entry name" value="DUF3632"/>
    <property type="match status" value="1"/>
</dbReference>
<comment type="caution">
    <text evidence="1">The sequence shown here is derived from an EMBL/GenBank/DDBJ whole genome shotgun (WGS) entry which is preliminary data.</text>
</comment>
<keyword evidence="2" id="KW-1185">Reference proteome</keyword>
<sequence>MSSDGALAILDAVKTSGERPTSHHVQSFHEYVTSHLDEVNDILWESWNRIFDIAEQTTPEKQDGLYEFLVSLKDIKEKSEGDGVKIYEAEGGKLWEDMPAFPWVARDLWNFDVREPDMTAEDLARIDNKSAFLARLTATSTPDDPFDFSLYALWALRCAFEEDCPPGHCNDAAIRNAAVWIKYSGKALRKFVVENREFEGRVAIPGPKFSDKSWKGFTQERWNVWKAGFQEAAAVPEAKDAVEIMNGLEA</sequence>
<dbReference type="PANTHER" id="PTHR38797:SF6">
    <property type="match status" value="1"/>
</dbReference>